<feature type="compositionally biased region" description="Basic and acidic residues" evidence="3">
    <location>
        <begin position="1392"/>
        <end position="1403"/>
    </location>
</feature>
<evidence type="ECO:0000256" key="3">
    <source>
        <dbReference type="SAM" id="MobiDB-lite"/>
    </source>
</evidence>
<feature type="coiled-coil region" evidence="2">
    <location>
        <begin position="1195"/>
        <end position="1273"/>
    </location>
</feature>
<feature type="compositionally biased region" description="Polar residues" evidence="3">
    <location>
        <begin position="1286"/>
        <end position="1297"/>
    </location>
</feature>
<keyword evidence="5" id="KW-1185">Reference proteome</keyword>
<name>A0AAD9FS04_PAPLA</name>
<proteinExistence type="predicted"/>
<evidence type="ECO:0000313" key="5">
    <source>
        <dbReference type="Proteomes" id="UP001182556"/>
    </source>
</evidence>
<dbReference type="InterPro" id="IPR002885">
    <property type="entry name" value="PPR_rpt"/>
</dbReference>
<feature type="repeat" description="PPR" evidence="1">
    <location>
        <begin position="700"/>
        <end position="734"/>
    </location>
</feature>
<dbReference type="EMBL" id="JAODAN010000004">
    <property type="protein sequence ID" value="KAK1925169.1"/>
    <property type="molecule type" value="Genomic_DNA"/>
</dbReference>
<keyword evidence="2" id="KW-0175">Coiled coil</keyword>
<feature type="compositionally biased region" description="Basic and acidic residues" evidence="3">
    <location>
        <begin position="85"/>
        <end position="102"/>
    </location>
</feature>
<evidence type="ECO:0000313" key="4">
    <source>
        <dbReference type="EMBL" id="KAK1925169.1"/>
    </source>
</evidence>
<accession>A0AAD9FS04</accession>
<organism evidence="4 5">
    <name type="scientific">Papiliotrema laurentii</name>
    <name type="common">Cryptococcus laurentii</name>
    <dbReference type="NCBI Taxonomy" id="5418"/>
    <lineage>
        <taxon>Eukaryota</taxon>
        <taxon>Fungi</taxon>
        <taxon>Dikarya</taxon>
        <taxon>Basidiomycota</taxon>
        <taxon>Agaricomycotina</taxon>
        <taxon>Tremellomycetes</taxon>
        <taxon>Tremellales</taxon>
        <taxon>Rhynchogastremaceae</taxon>
        <taxon>Papiliotrema</taxon>
    </lineage>
</organism>
<feature type="region of interest" description="Disordered" evidence="3">
    <location>
        <begin position="32"/>
        <end position="102"/>
    </location>
</feature>
<dbReference type="Gene3D" id="1.25.40.10">
    <property type="entry name" value="Tetratricopeptide repeat domain"/>
    <property type="match status" value="2"/>
</dbReference>
<feature type="repeat" description="PPR" evidence="1">
    <location>
        <begin position="741"/>
        <end position="775"/>
    </location>
</feature>
<dbReference type="GO" id="GO:0005739">
    <property type="term" value="C:mitochondrion"/>
    <property type="evidence" value="ECO:0007669"/>
    <property type="project" value="TreeGrafter"/>
</dbReference>
<feature type="region of interest" description="Disordered" evidence="3">
    <location>
        <begin position="998"/>
        <end position="1022"/>
    </location>
</feature>
<comment type="caution">
    <text evidence="4">The sequence shown here is derived from an EMBL/GenBank/DDBJ whole genome shotgun (WGS) entry which is preliminary data.</text>
</comment>
<dbReference type="NCBIfam" id="TIGR00756">
    <property type="entry name" value="PPR"/>
    <property type="match status" value="1"/>
</dbReference>
<feature type="compositionally biased region" description="Low complexity" evidence="3">
    <location>
        <begin position="1056"/>
        <end position="1065"/>
    </location>
</feature>
<dbReference type="Proteomes" id="UP001182556">
    <property type="component" value="Unassembled WGS sequence"/>
</dbReference>
<evidence type="ECO:0000256" key="2">
    <source>
        <dbReference type="SAM" id="Coils"/>
    </source>
</evidence>
<dbReference type="Pfam" id="PF01535">
    <property type="entry name" value="PPR"/>
    <property type="match status" value="1"/>
</dbReference>
<dbReference type="PANTHER" id="PTHR47938:SF35">
    <property type="entry name" value="PENTATRICOPEPTIDE REPEAT-CONTAINING PROTEIN 4, MITOCHONDRIAL-RELATED"/>
    <property type="match status" value="1"/>
</dbReference>
<dbReference type="GO" id="GO:0140053">
    <property type="term" value="P:mitochondrial gene expression"/>
    <property type="evidence" value="ECO:0007669"/>
    <property type="project" value="TreeGrafter"/>
</dbReference>
<reference evidence="4" key="1">
    <citation type="submission" date="2023-02" db="EMBL/GenBank/DDBJ databases">
        <title>Identification and recombinant expression of a fungal hydrolase from Papiliotrema laurentii that hydrolyzes apple cutin and clears colloidal polyester polyurethane.</title>
        <authorList>
            <consortium name="DOE Joint Genome Institute"/>
            <person name="Roman V.A."/>
            <person name="Bojanowski C."/>
            <person name="Crable B.R."/>
            <person name="Wagner D.N."/>
            <person name="Hung C.S."/>
            <person name="Nadeau L.J."/>
            <person name="Schratz L."/>
            <person name="Haridas S."/>
            <person name="Pangilinan J."/>
            <person name="Lipzen A."/>
            <person name="Na H."/>
            <person name="Yan M."/>
            <person name="Ng V."/>
            <person name="Grigoriev I.V."/>
            <person name="Spatafora J.W."/>
            <person name="Barlow D."/>
            <person name="Biffinger J."/>
            <person name="Kelley-Loughnane N."/>
            <person name="Varaljay V.A."/>
            <person name="Crookes-Goodson W.J."/>
        </authorList>
    </citation>
    <scope>NUCLEOTIDE SEQUENCE</scope>
    <source>
        <strain evidence="4">5307AH</strain>
    </source>
</reference>
<evidence type="ECO:0000256" key="1">
    <source>
        <dbReference type="PROSITE-ProRule" id="PRU00708"/>
    </source>
</evidence>
<feature type="region of interest" description="Disordered" evidence="3">
    <location>
        <begin position="1039"/>
        <end position="1065"/>
    </location>
</feature>
<dbReference type="PROSITE" id="PS51375">
    <property type="entry name" value="PPR"/>
    <property type="match status" value="2"/>
</dbReference>
<feature type="region of interest" description="Disordered" evidence="3">
    <location>
        <begin position="1360"/>
        <end position="1424"/>
    </location>
</feature>
<gene>
    <name evidence="4" type="ORF">DB88DRAFT_488142</name>
</gene>
<sequence>MPPSLASIAARGRGTVSQSTVLHVLRLVHSNYIHSPNDPCPRATQPRSIPRSTVLSSRSYGSAQQVTSESQEGEDEASSSSAPLSRDRAHPRRQFERLKPDDEEQIKRIEEFNALLDRSSSPADIINSHPSLSQFRSRESLRRIFLLWERKASREEWAWLEERLRELVEDPERSRHQDDQFVYALYAFCLARPTANGEIRRDQALAVIDQIQSLPRPFPDKSTPYIVHSLIGLVYSACGDWRAAENRIYRALGGKDLDKMPYPDADIRCLELYRDALIAAGRIEDFAEAISSKHRGISPILYRNSIHTQFRPEFARVIASALAALPDPLEWLEDKIRREKAAFIAEERSSSPRKRVVVQEADGIEDDVDEEGDGAPVQAIEVSDPFSTQLKATAQMLFVALTYDSSTSKPALAVFRRLTKLGVKVSPHHAVDLCIHLEETDQRRNIKSIHQRMMLQQPDMSYGATRRFLYILLHHNFPLRAYKFFRKMLVRFPDMPLAHQTAIAAYHCSRGDKFSASKMIKLIFGAEVTTHVEALKLLLEMYTSSGDKLNADKVVHALKGQYKKPSHLEVLINVFARRGEPSNALFWFNQFLTSGGRPTVEIFSAFIRLFARQGDMRNIDKIVQGAIDSGVPITGEFCAKVLDAGVNCQDWITVARRWASFPERIRAHPAVSASILRAFVHLAVPFDSLMTFFRQIPDPTRRHWNLIMLGACDAGRMDVASQLLNEMVRRHLRRESRVEPDVSTYSILMHGHLRRRDQVAAKEVYDAMRRRHVLPSSVTYAMILSAYLEDNYTGVAADQAHLFAKSVFRLVDAGKMPERGLARSRIPSILYSRLIDVSGRLGRTENAQQYFDTATRYAPPTIALQSQLMLAYRRSNEFNAVFSLWNETFQHVTESHGDREDIPGLPRSNILCVPLSITLDALGRAARHDDVIKTWNSVRDAGFGLDAGNYNHYAIALMRCGDIYSAFWIVEGILKKQEKEILSRRRAALRRSPHLESIEGTRLDDEDVDAEARADPEAEEEDRTIDAADVRYFMRESARPAPVDPNDIDEIPFAPSSPSDNRPSNRAVLQERFGSGDPLTAGRINFDAAQALLQTWRPGDANWRPSLLLRSLLYRAFKDLHTLRKQRRTLAQKTKSFDPEAGPDPLQPHYVTLPSFGVPIRTGFGPVVRTTPRQVILTLVQRFPSTIKWLERFDRQQARASAIKAERAVADAEEATKSLAELREREQAIGQRITELERAGDLGAQSDQVLQELQELQATLTDLQRQQQSLSDLSTGGSFALRHESATPTGVSGTSPPSRLFKGRQRRSARLLGGRNAESWKEFTGLRRKYIYTPPPWLQKARTERKARAEAAIKKEEERLRASHTALQGGGAQEAQSADGAGAAGAESMEGVEAKGKAGREGVSEEVGGRMSSTAEEGERVEEK</sequence>
<dbReference type="Pfam" id="PF13041">
    <property type="entry name" value="PPR_2"/>
    <property type="match status" value="1"/>
</dbReference>
<dbReference type="GO" id="GO:0003729">
    <property type="term" value="F:mRNA binding"/>
    <property type="evidence" value="ECO:0007669"/>
    <property type="project" value="TreeGrafter"/>
</dbReference>
<feature type="compositionally biased region" description="Low complexity" evidence="3">
    <location>
        <begin position="1373"/>
        <end position="1391"/>
    </location>
</feature>
<dbReference type="InterPro" id="IPR011990">
    <property type="entry name" value="TPR-like_helical_dom_sf"/>
</dbReference>
<feature type="compositionally biased region" description="Polar residues" evidence="3">
    <location>
        <begin position="45"/>
        <end position="70"/>
    </location>
</feature>
<feature type="region of interest" description="Disordered" evidence="3">
    <location>
        <begin position="1283"/>
        <end position="1313"/>
    </location>
</feature>
<protein>
    <submittedName>
        <fullName evidence="4">Uncharacterized protein</fullName>
    </submittedName>
</protein>
<dbReference type="PANTHER" id="PTHR47938">
    <property type="entry name" value="RESPIRATORY COMPLEX I CHAPERONE (CIA84), PUTATIVE (AFU_ORTHOLOGUE AFUA_2G06020)-RELATED"/>
    <property type="match status" value="1"/>
</dbReference>